<organism evidence="2 3">
    <name type="scientific">Candidatus Nanopelagicus hibericus</name>
    <dbReference type="NCBI Taxonomy" id="1884915"/>
    <lineage>
        <taxon>Bacteria</taxon>
        <taxon>Bacillati</taxon>
        <taxon>Actinomycetota</taxon>
        <taxon>Actinomycetes</taxon>
        <taxon>Candidatus Nanopelagicales</taxon>
        <taxon>Candidatus Nanopelagicaceae</taxon>
        <taxon>Candidatus Nanopelagicus</taxon>
    </lineage>
</organism>
<feature type="transmembrane region" description="Helical" evidence="1">
    <location>
        <begin position="46"/>
        <end position="65"/>
    </location>
</feature>
<keyword evidence="1" id="KW-1133">Transmembrane helix</keyword>
<dbReference type="Proteomes" id="UP000217171">
    <property type="component" value="Chromosome"/>
</dbReference>
<evidence type="ECO:0000256" key="1">
    <source>
        <dbReference type="SAM" id="Phobius"/>
    </source>
</evidence>
<name>A0A249K902_9ACTN</name>
<feature type="transmembrane region" description="Helical" evidence="1">
    <location>
        <begin position="72"/>
        <end position="91"/>
    </location>
</feature>
<keyword evidence="1" id="KW-0472">Membrane</keyword>
<keyword evidence="3" id="KW-1185">Reference proteome</keyword>
<dbReference type="EMBL" id="CP016771">
    <property type="protein sequence ID" value="ASY13267.1"/>
    <property type="molecule type" value="Genomic_DNA"/>
</dbReference>
<reference evidence="2 3" key="1">
    <citation type="submission" date="2016-07" db="EMBL/GenBank/DDBJ databases">
        <title>High microdiversification within the ubiquitous acI lineage of Actinobacteria.</title>
        <authorList>
            <person name="Neuenschwander S.M."/>
            <person name="Salcher M."/>
            <person name="Ghai R."/>
            <person name="Pernthaler J."/>
        </authorList>
    </citation>
    <scope>NUCLEOTIDE SEQUENCE [LARGE SCALE GENOMIC DNA]</scope>
    <source>
        <strain evidence="2">MMS-21-160</strain>
    </source>
</reference>
<evidence type="ECO:0008006" key="4">
    <source>
        <dbReference type="Google" id="ProtNLM"/>
    </source>
</evidence>
<dbReference type="RefSeq" id="WP_095672346.1">
    <property type="nucleotide sequence ID" value="NZ_CP016771.1"/>
</dbReference>
<dbReference type="KEGG" id="nhi:B1s21160_02780"/>
<evidence type="ECO:0000313" key="2">
    <source>
        <dbReference type="EMBL" id="ASY13267.1"/>
    </source>
</evidence>
<feature type="transmembrane region" description="Helical" evidence="1">
    <location>
        <begin position="103"/>
        <end position="121"/>
    </location>
</feature>
<evidence type="ECO:0000313" key="3">
    <source>
        <dbReference type="Proteomes" id="UP000217171"/>
    </source>
</evidence>
<keyword evidence="1" id="KW-0812">Transmembrane</keyword>
<protein>
    <recommendedName>
        <fullName evidence="4">Phosphopantetheine adenylyltransferase</fullName>
    </recommendedName>
</protein>
<dbReference type="OrthoDB" id="4570117at2"/>
<dbReference type="AlphaFoldDB" id="A0A249K902"/>
<proteinExistence type="predicted"/>
<gene>
    <name evidence="2" type="ORF">B1s21160_02780</name>
</gene>
<accession>A0A249K902</accession>
<sequence>MKIIVSSILFILAVIHLLPVVGVLGSDSLTKLYGISLSDSNTEILLRHRAVLFAIIGLFLLLSVFKSEYQPIAICIGLISVASFLLLTWSIEGLNSEISRVAKVDWVALVLLIVAGVINILI</sequence>